<keyword evidence="1" id="KW-1133">Transmembrane helix</keyword>
<name>A0ABT8S188_9BURK</name>
<evidence type="ECO:0008006" key="4">
    <source>
        <dbReference type="Google" id="ProtNLM"/>
    </source>
</evidence>
<keyword evidence="1" id="KW-0472">Membrane</keyword>
<gene>
    <name evidence="2" type="ORF">Q2T77_06745</name>
</gene>
<feature type="transmembrane region" description="Helical" evidence="1">
    <location>
        <begin position="58"/>
        <end position="85"/>
    </location>
</feature>
<dbReference type="RefSeq" id="WP_301805719.1">
    <property type="nucleotide sequence ID" value="NZ_JAUJZH010000003.1"/>
</dbReference>
<accession>A0ABT8S188</accession>
<organism evidence="2 3">
    <name type="scientific">Variovorax ginsengisoli</name>
    <dbReference type="NCBI Taxonomy" id="363844"/>
    <lineage>
        <taxon>Bacteria</taxon>
        <taxon>Pseudomonadati</taxon>
        <taxon>Pseudomonadota</taxon>
        <taxon>Betaproteobacteria</taxon>
        <taxon>Burkholderiales</taxon>
        <taxon>Comamonadaceae</taxon>
        <taxon>Variovorax</taxon>
    </lineage>
</organism>
<reference evidence="2" key="1">
    <citation type="submission" date="2023-06" db="EMBL/GenBank/DDBJ databases">
        <authorList>
            <person name="Jiang Y."/>
            <person name="Liu Q."/>
        </authorList>
    </citation>
    <scope>NUCLEOTIDE SEQUENCE</scope>
    <source>
        <strain evidence="2">CGMCC 1.12090</strain>
    </source>
</reference>
<protein>
    <recommendedName>
        <fullName evidence="4">Holin</fullName>
    </recommendedName>
</protein>
<dbReference type="Proteomes" id="UP001169027">
    <property type="component" value="Unassembled WGS sequence"/>
</dbReference>
<keyword evidence="3" id="KW-1185">Reference proteome</keyword>
<feature type="transmembrane region" description="Helical" evidence="1">
    <location>
        <begin position="105"/>
        <end position="126"/>
    </location>
</feature>
<sequence>MNQDLTPVHVFTVIASSVFGVQMAVIIGPYIVIGIGAMGGAAVMILQRSGDGNVRAFVYFLASTALAVLLTVPLSMMAALAYEPINATWLFAPVSFGLGFLGDKWPAVLAWCGAKISAFVDVLIAARGAK</sequence>
<feature type="transmembrane region" description="Helical" evidence="1">
    <location>
        <begin position="20"/>
        <end position="46"/>
    </location>
</feature>
<evidence type="ECO:0000256" key="1">
    <source>
        <dbReference type="SAM" id="Phobius"/>
    </source>
</evidence>
<comment type="caution">
    <text evidence="2">The sequence shown here is derived from an EMBL/GenBank/DDBJ whole genome shotgun (WGS) entry which is preliminary data.</text>
</comment>
<keyword evidence="1" id="KW-0812">Transmembrane</keyword>
<evidence type="ECO:0000313" key="2">
    <source>
        <dbReference type="EMBL" id="MDO1531979.1"/>
    </source>
</evidence>
<proteinExistence type="predicted"/>
<dbReference type="EMBL" id="JAUKVY010000003">
    <property type="protein sequence ID" value="MDO1531979.1"/>
    <property type="molecule type" value="Genomic_DNA"/>
</dbReference>
<evidence type="ECO:0000313" key="3">
    <source>
        <dbReference type="Proteomes" id="UP001169027"/>
    </source>
</evidence>